<dbReference type="InterPro" id="IPR006710">
    <property type="entry name" value="Glyco_hydro_43"/>
</dbReference>
<dbReference type="CDD" id="cd08999">
    <property type="entry name" value="GH43_ABN-like"/>
    <property type="match status" value="1"/>
</dbReference>
<accession>A0A919MM44</accession>
<proteinExistence type="inferred from homology"/>
<dbReference type="AlphaFoldDB" id="A0A919MM44"/>
<evidence type="ECO:0000256" key="4">
    <source>
        <dbReference type="PIRSR" id="PIRSR606710-1"/>
    </source>
</evidence>
<dbReference type="InterPro" id="IPR023296">
    <property type="entry name" value="Glyco_hydro_beta-prop_sf"/>
</dbReference>
<evidence type="ECO:0000313" key="8">
    <source>
        <dbReference type="Proteomes" id="UP000647172"/>
    </source>
</evidence>
<protein>
    <submittedName>
        <fullName evidence="7">Arabinan endo-1,5-alpha-L-arabinosidase</fullName>
    </submittedName>
</protein>
<dbReference type="PROSITE" id="PS51257">
    <property type="entry name" value="PROKAR_LIPOPROTEIN"/>
    <property type="match status" value="1"/>
</dbReference>
<evidence type="ECO:0000256" key="5">
    <source>
        <dbReference type="PIRSR" id="PIRSR606710-2"/>
    </source>
</evidence>
<feature type="active site" description="Proton donor" evidence="4">
    <location>
        <position position="215"/>
    </location>
</feature>
<dbReference type="GO" id="GO:0004553">
    <property type="term" value="F:hydrolase activity, hydrolyzing O-glycosyl compounds"/>
    <property type="evidence" value="ECO:0007669"/>
    <property type="project" value="InterPro"/>
</dbReference>
<sequence length="332" mass="35643">MVRRLISILSIGMLAAGCGGGSTKEPAVAQSTFTNPVYRENFPDPGVILDNGTWFAYGTNNTSQNVPVLTSTDLVAWTPAGDALPEVGKWAERGNTWAPEVVAADGGYLLYYTARSTAANLQCVGVARAESPQGPFVDGAAQPLICQADQGGSIDASPYVDEDGTLWLHWKNDGNHIGEPTHLYGSRLSRDGLSLEGEPKRLLTNDAAWEDHVIEAPQLVRHDGKLYLFYSANAFDRDVYAVGYAECDGPLGPCRKAAENPILRSTPAAAGPGHSFLVTTPAGETWLLYHAWPPDAVGSVAPGRQLWLDRVDWVDGRPVVRGPNAEPQPVPR</sequence>
<dbReference type="Gene3D" id="2.115.10.20">
    <property type="entry name" value="Glycosyl hydrolase domain, family 43"/>
    <property type="match status" value="1"/>
</dbReference>
<organism evidence="7 8">
    <name type="scientific">Actinoplanes nipponensis</name>
    <dbReference type="NCBI Taxonomy" id="135950"/>
    <lineage>
        <taxon>Bacteria</taxon>
        <taxon>Bacillati</taxon>
        <taxon>Actinomycetota</taxon>
        <taxon>Actinomycetes</taxon>
        <taxon>Micromonosporales</taxon>
        <taxon>Micromonosporaceae</taxon>
        <taxon>Actinoplanes</taxon>
    </lineage>
</organism>
<keyword evidence="3 6" id="KW-0326">Glycosidase</keyword>
<dbReference type="EMBL" id="BOMQ01000045">
    <property type="protein sequence ID" value="GIE50181.1"/>
    <property type="molecule type" value="Genomic_DNA"/>
</dbReference>
<keyword evidence="2 6" id="KW-0378">Hydrolase</keyword>
<dbReference type="PANTHER" id="PTHR42812">
    <property type="entry name" value="BETA-XYLOSIDASE"/>
    <property type="match status" value="1"/>
</dbReference>
<dbReference type="RefSeq" id="WP_239130194.1">
    <property type="nucleotide sequence ID" value="NZ_BAAAYJ010000007.1"/>
</dbReference>
<reference evidence="7" key="1">
    <citation type="submission" date="2021-01" db="EMBL/GenBank/DDBJ databases">
        <title>Whole genome shotgun sequence of Actinoplanes nipponensis NBRC 14063.</title>
        <authorList>
            <person name="Komaki H."/>
            <person name="Tamura T."/>
        </authorList>
    </citation>
    <scope>NUCLEOTIDE SEQUENCE</scope>
    <source>
        <strain evidence="7">NBRC 14063</strain>
    </source>
</reference>
<evidence type="ECO:0000256" key="3">
    <source>
        <dbReference type="ARBA" id="ARBA00023295"/>
    </source>
</evidence>
<evidence type="ECO:0000313" key="7">
    <source>
        <dbReference type="EMBL" id="GIE50181.1"/>
    </source>
</evidence>
<keyword evidence="8" id="KW-1185">Reference proteome</keyword>
<feature type="active site" description="Proton acceptor" evidence="4">
    <location>
        <position position="44"/>
    </location>
</feature>
<dbReference type="PANTHER" id="PTHR42812:SF5">
    <property type="entry name" value="ENDO-ARABINASE"/>
    <property type="match status" value="1"/>
</dbReference>
<gene>
    <name evidence="7" type="ORF">Ani05nite_37150</name>
</gene>
<dbReference type="GO" id="GO:0005975">
    <property type="term" value="P:carbohydrate metabolic process"/>
    <property type="evidence" value="ECO:0007669"/>
    <property type="project" value="InterPro"/>
</dbReference>
<comment type="caution">
    <text evidence="7">The sequence shown here is derived from an EMBL/GenBank/DDBJ whole genome shotgun (WGS) entry which is preliminary data.</text>
</comment>
<dbReference type="Proteomes" id="UP000647172">
    <property type="component" value="Unassembled WGS sequence"/>
</dbReference>
<evidence type="ECO:0000256" key="6">
    <source>
        <dbReference type="RuleBase" id="RU361187"/>
    </source>
</evidence>
<dbReference type="Pfam" id="PF04616">
    <property type="entry name" value="Glyco_hydro_43"/>
    <property type="match status" value="1"/>
</dbReference>
<evidence type="ECO:0000256" key="1">
    <source>
        <dbReference type="ARBA" id="ARBA00009865"/>
    </source>
</evidence>
<dbReference type="SUPFAM" id="SSF75005">
    <property type="entry name" value="Arabinanase/levansucrase/invertase"/>
    <property type="match status" value="1"/>
</dbReference>
<evidence type="ECO:0000256" key="2">
    <source>
        <dbReference type="ARBA" id="ARBA00022801"/>
    </source>
</evidence>
<name>A0A919MM44_9ACTN</name>
<comment type="similarity">
    <text evidence="1 6">Belongs to the glycosyl hydrolase 43 family.</text>
</comment>
<feature type="site" description="Important for catalytic activity, responsible for pKa modulation of the active site Glu and correct orientation of both the proton donor and substrate" evidence="5">
    <location>
        <position position="155"/>
    </location>
</feature>
<dbReference type="InterPro" id="IPR051795">
    <property type="entry name" value="Glycosyl_Hydrlase_43"/>
</dbReference>